<dbReference type="CDD" id="cd07560">
    <property type="entry name" value="Peptidase_S41_CPP"/>
    <property type="match status" value="1"/>
</dbReference>
<keyword evidence="6" id="KW-0472">Membrane</keyword>
<keyword evidence="2 5" id="KW-0645">Protease</keyword>
<dbReference type="PANTHER" id="PTHR32060">
    <property type="entry name" value="TAIL-SPECIFIC PROTEASE"/>
    <property type="match status" value="1"/>
</dbReference>
<dbReference type="CDD" id="cd06782">
    <property type="entry name" value="cpPDZ_CPP-like"/>
    <property type="match status" value="1"/>
</dbReference>
<dbReference type="Pfam" id="PF03572">
    <property type="entry name" value="Peptidase_S41"/>
    <property type="match status" value="1"/>
</dbReference>
<dbReference type="Gene3D" id="2.30.42.10">
    <property type="match status" value="1"/>
</dbReference>
<dbReference type="InterPro" id="IPR029045">
    <property type="entry name" value="ClpP/crotonase-like_dom_sf"/>
</dbReference>
<proteinExistence type="inferred from homology"/>
<dbReference type="PANTHER" id="PTHR32060:SF30">
    <property type="entry name" value="CARBOXY-TERMINAL PROCESSING PROTEASE CTPA"/>
    <property type="match status" value="1"/>
</dbReference>
<keyword evidence="9" id="KW-1185">Reference proteome</keyword>
<feature type="domain" description="PDZ" evidence="7">
    <location>
        <begin position="89"/>
        <end position="159"/>
    </location>
</feature>
<dbReference type="EMBL" id="JAKKDV010000001">
    <property type="protein sequence ID" value="MCF7559363.1"/>
    <property type="molecule type" value="Genomic_DNA"/>
</dbReference>
<comment type="caution">
    <text evidence="8">The sequence shown here is derived from an EMBL/GenBank/DDBJ whole genome shotgun (WGS) entry which is preliminary data.</text>
</comment>
<evidence type="ECO:0000313" key="9">
    <source>
        <dbReference type="Proteomes" id="UP001200022"/>
    </source>
</evidence>
<evidence type="ECO:0000256" key="2">
    <source>
        <dbReference type="ARBA" id="ARBA00022670"/>
    </source>
</evidence>
<dbReference type="Proteomes" id="UP001200022">
    <property type="component" value="Unassembled WGS sequence"/>
</dbReference>
<evidence type="ECO:0000256" key="6">
    <source>
        <dbReference type="SAM" id="Phobius"/>
    </source>
</evidence>
<dbReference type="InterPro" id="IPR036034">
    <property type="entry name" value="PDZ_sf"/>
</dbReference>
<dbReference type="RefSeq" id="WP_237229720.1">
    <property type="nucleotide sequence ID" value="NZ_JAKKDV010000001.1"/>
</dbReference>
<dbReference type="PROSITE" id="PS50106">
    <property type="entry name" value="PDZ"/>
    <property type="match status" value="1"/>
</dbReference>
<evidence type="ECO:0000256" key="3">
    <source>
        <dbReference type="ARBA" id="ARBA00022801"/>
    </source>
</evidence>
<comment type="similarity">
    <text evidence="1 5">Belongs to the peptidase S41A family.</text>
</comment>
<sequence>MPYQKKYLPLVLGVAIAAGIFIGGKLDFTDSPDRLFSTNSKKDKLNRLIDYIEYDYVDDIDTDSIVDVTVNGILDNLDPHSVYIPKEDMQRVAEEMKGDFVGIGVSFYTYKDTIAVIRAIENGPSAKAGIRGGDRIIMADGDSLFGDKLKDTEIIKKLKGEINSRVKLKVYRKGEPELLTFTVKRSTIPIKSVDAAYMLTEKLGYIKVNRFAESTYKEFKAGLEKLKALGATEIALDLRDNPGGFLSIAESIVDEFLEDDKLILYTKNKRGSIEKSYATEKGDFENGKVYVLIDENSASASEIVAGALQDNDKGTIVGRRSYGKGLVQREMDLGDGSAVRLTVSRYYTPTGRSIQRPYKNGHKDYYDEYFERLDRGELLDPEKIKVDDSLKFTTPGGKTVYGGGGIIPDVFVPIDRSMQNETLSFLLRRGFFGNFVFEALEKNRHAYDNIPRKEFIDTFEVSNDLVFAFQEYLNLRTESKVTFVAYHDEVKQYIKATLADQLYGNGAFEEIYNQNDIMIDEVIKLSEGK</sequence>
<dbReference type="InterPro" id="IPR004447">
    <property type="entry name" value="Peptidase_S41A"/>
</dbReference>
<dbReference type="InterPro" id="IPR005151">
    <property type="entry name" value="Tail-specific_protease"/>
</dbReference>
<evidence type="ECO:0000256" key="5">
    <source>
        <dbReference type="RuleBase" id="RU004404"/>
    </source>
</evidence>
<dbReference type="InterPro" id="IPR001478">
    <property type="entry name" value="PDZ"/>
</dbReference>
<dbReference type="Gene3D" id="3.90.226.10">
    <property type="entry name" value="2-enoyl-CoA Hydratase, Chain A, domain 1"/>
    <property type="match status" value="1"/>
</dbReference>
<dbReference type="Pfam" id="PF13180">
    <property type="entry name" value="PDZ_2"/>
    <property type="match status" value="1"/>
</dbReference>
<keyword evidence="6" id="KW-1133">Transmembrane helix</keyword>
<evidence type="ECO:0000259" key="7">
    <source>
        <dbReference type="PROSITE" id="PS50106"/>
    </source>
</evidence>
<name>A0ABS9IF10_9FLAO</name>
<reference evidence="8 9" key="1">
    <citation type="submission" date="2022-01" db="EMBL/GenBank/DDBJ databases">
        <title>Draft genome sequence of Sabulilitoribacter multivorans KCTC 32326.</title>
        <authorList>
            <person name="Oh J.-S."/>
        </authorList>
    </citation>
    <scope>NUCLEOTIDE SEQUENCE [LARGE SCALE GENOMIC DNA]</scope>
    <source>
        <strain evidence="8 9">M-M16</strain>
    </source>
</reference>
<accession>A0ABS9IF10</accession>
<dbReference type="SUPFAM" id="SSF50156">
    <property type="entry name" value="PDZ domain-like"/>
    <property type="match status" value="1"/>
</dbReference>
<organism evidence="8 9">
    <name type="scientific">Flaviramulus multivorans</name>
    <dbReference type="NCBI Taxonomy" id="1304750"/>
    <lineage>
        <taxon>Bacteria</taxon>
        <taxon>Pseudomonadati</taxon>
        <taxon>Bacteroidota</taxon>
        <taxon>Flavobacteriia</taxon>
        <taxon>Flavobacteriales</taxon>
        <taxon>Flavobacteriaceae</taxon>
        <taxon>Flaviramulus</taxon>
    </lineage>
</organism>
<keyword evidence="4 5" id="KW-0720">Serine protease</keyword>
<gene>
    <name evidence="8" type="ORF">L3X39_01840</name>
</gene>
<protein>
    <submittedName>
        <fullName evidence="8">S41 family peptidase</fullName>
    </submittedName>
</protein>
<dbReference type="SMART" id="SM00228">
    <property type="entry name" value="PDZ"/>
    <property type="match status" value="1"/>
</dbReference>
<dbReference type="NCBIfam" id="TIGR00225">
    <property type="entry name" value="prc"/>
    <property type="match status" value="1"/>
</dbReference>
<keyword evidence="6" id="KW-0812">Transmembrane</keyword>
<dbReference type="SMART" id="SM00245">
    <property type="entry name" value="TSPc"/>
    <property type="match status" value="1"/>
</dbReference>
<evidence type="ECO:0000313" key="8">
    <source>
        <dbReference type="EMBL" id="MCF7559363.1"/>
    </source>
</evidence>
<feature type="transmembrane region" description="Helical" evidence="6">
    <location>
        <begin position="7"/>
        <end position="26"/>
    </location>
</feature>
<evidence type="ECO:0000256" key="4">
    <source>
        <dbReference type="ARBA" id="ARBA00022825"/>
    </source>
</evidence>
<dbReference type="Gene3D" id="3.30.750.44">
    <property type="match status" value="1"/>
</dbReference>
<evidence type="ECO:0000256" key="1">
    <source>
        <dbReference type="ARBA" id="ARBA00009179"/>
    </source>
</evidence>
<dbReference type="SUPFAM" id="SSF52096">
    <property type="entry name" value="ClpP/crotonase"/>
    <property type="match status" value="1"/>
</dbReference>
<keyword evidence="3 5" id="KW-0378">Hydrolase</keyword>